<evidence type="ECO:0000256" key="9">
    <source>
        <dbReference type="ARBA" id="ARBA00022741"/>
    </source>
</evidence>
<evidence type="ECO:0000256" key="1">
    <source>
        <dbReference type="ARBA" id="ARBA00001206"/>
    </source>
</evidence>
<keyword evidence="10 16" id="KW-0418">Kinase</keyword>
<dbReference type="GO" id="GO:0004594">
    <property type="term" value="F:pantothenate kinase activity"/>
    <property type="evidence" value="ECO:0007669"/>
    <property type="project" value="UniProtKB-UniRule"/>
</dbReference>
<evidence type="ECO:0000256" key="8">
    <source>
        <dbReference type="ARBA" id="ARBA00022679"/>
    </source>
</evidence>
<dbReference type="EMBL" id="CP016757">
    <property type="protein sequence ID" value="ANZ44822.1"/>
    <property type="molecule type" value="Genomic_DNA"/>
</dbReference>
<evidence type="ECO:0000256" key="14">
    <source>
        <dbReference type="ARBA" id="ARBA00038036"/>
    </source>
</evidence>
<evidence type="ECO:0000256" key="3">
    <source>
        <dbReference type="ARBA" id="ARBA00004496"/>
    </source>
</evidence>
<dbReference type="Proteomes" id="UP000093044">
    <property type="component" value="Chromosome"/>
</dbReference>
<keyword evidence="9 16" id="KW-0547">Nucleotide-binding</keyword>
<dbReference type="SUPFAM" id="SSF53067">
    <property type="entry name" value="Actin-like ATPase domain"/>
    <property type="match status" value="2"/>
</dbReference>
<keyword evidence="11 16" id="KW-0067">ATP-binding</keyword>
<evidence type="ECO:0000256" key="16">
    <source>
        <dbReference type="HAMAP-Rule" id="MF_01274"/>
    </source>
</evidence>
<reference evidence="17" key="1">
    <citation type="submission" date="2016-08" db="EMBL/GenBank/DDBJ databases">
        <title>Complete genome of Cloacibacillus porcorum.</title>
        <authorList>
            <person name="Looft T."/>
            <person name="Bayles D.O."/>
            <person name="Alt D.P."/>
        </authorList>
    </citation>
    <scope>NUCLEOTIDE SEQUENCE [LARGE SCALE GENOMIC DNA]</scope>
    <source>
        <strain evidence="17">CL-84</strain>
    </source>
</reference>
<comment type="subunit">
    <text evidence="5 16">Homodimer.</text>
</comment>
<comment type="pathway">
    <text evidence="4 16">Cofactor biosynthesis; coenzyme A biosynthesis; CoA from (R)-pantothenate: step 1/5.</text>
</comment>
<keyword evidence="8 16" id="KW-0808">Transferase</keyword>
<keyword evidence="16" id="KW-0479">Metal-binding</keyword>
<dbReference type="UniPathway" id="UPA00241">
    <property type="reaction ID" value="UER00352"/>
</dbReference>
<evidence type="ECO:0000256" key="12">
    <source>
        <dbReference type="ARBA" id="ARBA00022958"/>
    </source>
</evidence>
<dbReference type="CDD" id="cd24015">
    <property type="entry name" value="ASKHA_NBD_PanK-III"/>
    <property type="match status" value="1"/>
</dbReference>
<evidence type="ECO:0000256" key="6">
    <source>
        <dbReference type="ARBA" id="ARBA00012102"/>
    </source>
</evidence>
<accession>A0A1B2I4D8</accession>
<comment type="cofactor">
    <cofactor evidence="2">
        <name>K(+)</name>
        <dbReference type="ChEBI" id="CHEBI:29103"/>
    </cofactor>
</comment>
<sequence>MLLVFDIGNTNTVMGIYDGEKLVNQWRLTSKKQTSDEVGFMVLGLLSASGIAKENIKGAIFGSVVPSLDEMFREGVRKYVGLECIRVSTKLNTGLKIKMKNPTGLGADRLLNAVAGIEKYGTPLIVVDLGTAITFDVISEDGAYLGGVISPGMELGMESLFSRTAKLPQIELVAPENYIGGNTVEAIQSGLIYGTVGMVDKVIKGIFKELGGPCRVVATGGHAPIIAKYSNRVDSVDPWLTLDGLRILYERNNLGK</sequence>
<dbReference type="KEGG" id="cpor:BED41_06825"/>
<dbReference type="Pfam" id="PF03309">
    <property type="entry name" value="Pan_kinase"/>
    <property type="match status" value="1"/>
</dbReference>
<evidence type="ECO:0000313" key="18">
    <source>
        <dbReference type="Proteomes" id="UP000093044"/>
    </source>
</evidence>
<comment type="subcellular location">
    <subcellularLocation>
        <location evidence="3 16">Cytoplasm</location>
    </subcellularLocation>
</comment>
<comment type="caution">
    <text evidence="16">Lacks conserved residue(s) required for the propagation of feature annotation.</text>
</comment>
<dbReference type="AlphaFoldDB" id="A0A1B2I4D8"/>
<dbReference type="STRING" id="1197717.BED41_06825"/>
<dbReference type="HAMAP" id="MF_01274">
    <property type="entry name" value="Pantothen_kinase_3"/>
    <property type="match status" value="1"/>
</dbReference>
<gene>
    <name evidence="16" type="primary">coaX</name>
    <name evidence="17" type="ORF">BED41_06825</name>
</gene>
<evidence type="ECO:0000256" key="5">
    <source>
        <dbReference type="ARBA" id="ARBA00011738"/>
    </source>
</evidence>
<evidence type="ECO:0000256" key="15">
    <source>
        <dbReference type="ARBA" id="ARBA00040883"/>
    </source>
</evidence>
<name>A0A1B2I4D8_9BACT</name>
<dbReference type="GeneID" id="83057562"/>
<dbReference type="InterPro" id="IPR004619">
    <property type="entry name" value="Type_III_PanK"/>
</dbReference>
<evidence type="ECO:0000256" key="13">
    <source>
        <dbReference type="ARBA" id="ARBA00022993"/>
    </source>
</evidence>
<comment type="catalytic activity">
    <reaction evidence="1 16">
        <text>(R)-pantothenate + ATP = (R)-4'-phosphopantothenate + ADP + H(+)</text>
        <dbReference type="Rhea" id="RHEA:16373"/>
        <dbReference type="ChEBI" id="CHEBI:10986"/>
        <dbReference type="ChEBI" id="CHEBI:15378"/>
        <dbReference type="ChEBI" id="CHEBI:29032"/>
        <dbReference type="ChEBI" id="CHEBI:30616"/>
        <dbReference type="ChEBI" id="CHEBI:456216"/>
        <dbReference type="EC" id="2.7.1.33"/>
    </reaction>
</comment>
<organism evidence="17 18">
    <name type="scientific">Cloacibacillus porcorum</name>
    <dbReference type="NCBI Taxonomy" id="1197717"/>
    <lineage>
        <taxon>Bacteria</taxon>
        <taxon>Thermotogati</taxon>
        <taxon>Synergistota</taxon>
        <taxon>Synergistia</taxon>
        <taxon>Synergistales</taxon>
        <taxon>Synergistaceae</taxon>
        <taxon>Cloacibacillus</taxon>
    </lineage>
</organism>
<comment type="similarity">
    <text evidence="14 16">Belongs to the type III pantothenate kinase family.</text>
</comment>
<dbReference type="NCBIfam" id="NF009855">
    <property type="entry name" value="PRK13321.1"/>
    <property type="match status" value="1"/>
</dbReference>
<dbReference type="GO" id="GO:0005737">
    <property type="term" value="C:cytoplasm"/>
    <property type="evidence" value="ECO:0007669"/>
    <property type="project" value="UniProtKB-SubCell"/>
</dbReference>
<evidence type="ECO:0000313" key="17">
    <source>
        <dbReference type="EMBL" id="ANZ44822.1"/>
    </source>
</evidence>
<dbReference type="OrthoDB" id="9804707at2"/>
<comment type="function">
    <text evidence="16">Catalyzes the phosphorylation of pantothenate (Pan), the first step in CoA biosynthesis.</text>
</comment>
<dbReference type="GO" id="GO:0046872">
    <property type="term" value="F:metal ion binding"/>
    <property type="evidence" value="ECO:0007669"/>
    <property type="project" value="UniProtKB-KW"/>
</dbReference>
<comment type="cofactor">
    <cofactor evidence="16">
        <name>NH4(+)</name>
        <dbReference type="ChEBI" id="CHEBI:28938"/>
    </cofactor>
    <cofactor evidence="16">
        <name>K(+)</name>
        <dbReference type="ChEBI" id="CHEBI:29103"/>
    </cofactor>
    <text evidence="16">A monovalent cation. Ammonium or potassium.</text>
</comment>
<keyword evidence="12 16" id="KW-0630">Potassium</keyword>
<dbReference type="RefSeq" id="WP_066744316.1">
    <property type="nucleotide sequence ID" value="NZ_CALCLR010000119.1"/>
</dbReference>
<dbReference type="NCBIfam" id="TIGR00671">
    <property type="entry name" value="baf"/>
    <property type="match status" value="1"/>
</dbReference>
<dbReference type="Gene3D" id="3.30.420.40">
    <property type="match status" value="2"/>
</dbReference>
<evidence type="ECO:0000256" key="4">
    <source>
        <dbReference type="ARBA" id="ARBA00005225"/>
    </source>
</evidence>
<feature type="binding site" evidence="16">
    <location>
        <position position="128"/>
    </location>
    <ligand>
        <name>K(+)</name>
        <dbReference type="ChEBI" id="CHEBI:29103"/>
    </ligand>
</feature>
<dbReference type="EC" id="2.7.1.33" evidence="6 16"/>
<dbReference type="GO" id="GO:0015937">
    <property type="term" value="P:coenzyme A biosynthetic process"/>
    <property type="evidence" value="ECO:0007669"/>
    <property type="project" value="UniProtKB-UniRule"/>
</dbReference>
<evidence type="ECO:0000256" key="10">
    <source>
        <dbReference type="ARBA" id="ARBA00022777"/>
    </source>
</evidence>
<protein>
    <recommendedName>
        <fullName evidence="15 16">Type III pantothenate kinase</fullName>
        <ecNumber evidence="6 16">2.7.1.33</ecNumber>
    </recommendedName>
    <alternativeName>
        <fullName evidence="16">PanK-III</fullName>
    </alternativeName>
    <alternativeName>
        <fullName evidence="16">Pantothenic acid kinase</fullName>
    </alternativeName>
</protein>
<keyword evidence="7 16" id="KW-0963">Cytoplasm</keyword>
<feature type="binding site" evidence="16">
    <location>
        <begin position="6"/>
        <end position="13"/>
    </location>
    <ligand>
        <name>ATP</name>
        <dbReference type="ChEBI" id="CHEBI:30616"/>
    </ligand>
</feature>
<feature type="active site" description="Proton acceptor" evidence="16">
    <location>
        <position position="108"/>
    </location>
</feature>
<evidence type="ECO:0000256" key="11">
    <source>
        <dbReference type="ARBA" id="ARBA00022840"/>
    </source>
</evidence>
<feature type="binding site" evidence="16">
    <location>
        <position position="131"/>
    </location>
    <ligand>
        <name>ATP</name>
        <dbReference type="ChEBI" id="CHEBI:30616"/>
    </ligand>
</feature>
<dbReference type="PANTHER" id="PTHR34265">
    <property type="entry name" value="TYPE III PANTOTHENATE KINASE"/>
    <property type="match status" value="1"/>
</dbReference>
<evidence type="ECO:0000256" key="7">
    <source>
        <dbReference type="ARBA" id="ARBA00022490"/>
    </source>
</evidence>
<feature type="binding site" evidence="16">
    <location>
        <position position="183"/>
    </location>
    <ligand>
        <name>substrate</name>
    </ligand>
</feature>
<evidence type="ECO:0000256" key="2">
    <source>
        <dbReference type="ARBA" id="ARBA00001958"/>
    </source>
</evidence>
<dbReference type="GO" id="GO:0005524">
    <property type="term" value="F:ATP binding"/>
    <property type="evidence" value="ECO:0007669"/>
    <property type="project" value="UniProtKB-UniRule"/>
</dbReference>
<dbReference type="InterPro" id="IPR043129">
    <property type="entry name" value="ATPase_NBD"/>
</dbReference>
<keyword evidence="18" id="KW-1185">Reference proteome</keyword>
<dbReference type="PANTHER" id="PTHR34265:SF1">
    <property type="entry name" value="TYPE III PANTOTHENATE KINASE"/>
    <property type="match status" value="1"/>
</dbReference>
<proteinExistence type="inferred from homology"/>
<keyword evidence="13 16" id="KW-0173">Coenzyme A biosynthesis</keyword>
<feature type="binding site" evidence="16">
    <location>
        <begin position="106"/>
        <end position="109"/>
    </location>
    <ligand>
        <name>substrate</name>
    </ligand>
</feature>
<dbReference type="NCBIfam" id="NF009848">
    <property type="entry name" value="PRK13318.1-6"/>
    <property type="match status" value="1"/>
</dbReference>